<proteinExistence type="predicted"/>
<dbReference type="SUPFAM" id="SSF53955">
    <property type="entry name" value="Lysozyme-like"/>
    <property type="match status" value="1"/>
</dbReference>
<feature type="chain" id="PRO_5002614179" evidence="1">
    <location>
        <begin position="22"/>
        <end position="141"/>
    </location>
</feature>
<reference evidence="3 4" key="1">
    <citation type="submission" date="2007-04" db="EMBL/GenBank/DDBJ databases">
        <title>Complete genome sequence of Burkholderia multivorans ATCC 17616.</title>
        <authorList>
            <person name="Ohtsubo Y."/>
            <person name="Yamashita A."/>
            <person name="Kurokawa K."/>
            <person name="Takami H."/>
            <person name="Yuhara S."/>
            <person name="Nishiyama E."/>
            <person name="Endo R."/>
            <person name="Miyazaki R."/>
            <person name="Ono A."/>
            <person name="Yano K."/>
            <person name="Ito M."/>
            <person name="Sota M."/>
            <person name="Yuji N."/>
            <person name="Hattori M."/>
            <person name="Tsuda M."/>
        </authorList>
    </citation>
    <scope>NUCLEOTIDE SEQUENCE [LARGE SCALE GENOMIC DNA]</scope>
    <source>
        <strain evidence="4">ATCC 17616 / 249</strain>
    </source>
</reference>
<dbReference type="Proteomes" id="UP000008815">
    <property type="component" value="Chromosome 3"/>
</dbReference>
<dbReference type="KEGG" id="bmj:BMULJ_05949"/>
<dbReference type="Gene3D" id="1.10.530.10">
    <property type="match status" value="1"/>
</dbReference>
<dbReference type="KEGG" id="bmu:Bmul_5550"/>
<feature type="signal peptide" evidence="1">
    <location>
        <begin position="1"/>
        <end position="21"/>
    </location>
</feature>
<keyword evidence="1" id="KW-0732">Signal</keyword>
<sequence length="141" mass="15668">MIRIAPIVAAVLAFIALPSRADCLDDAAAFHRVNPRLLRVIAQHESGMRPNAVNRNSNGSEDIGLMQINTSWLPTLARYGIRREHLFNGCVSAYVGAWILASNVRRFGPNWKAVGAYNAVTPSKQLVYASAIYRRFMQQGR</sequence>
<dbReference type="InterPro" id="IPR023346">
    <property type="entry name" value="Lysozyme-like_dom_sf"/>
</dbReference>
<dbReference type="STRING" id="395019.BMULJ_05949"/>
<dbReference type="HOGENOM" id="CLU_094905_3_1_4"/>
<dbReference type="GeneID" id="93168636"/>
<name>A0A0H3KVP0_BURM1</name>
<dbReference type="AlphaFoldDB" id="A0A0H3KVP0"/>
<feature type="domain" description="Transglycosylase SLT" evidence="2">
    <location>
        <begin position="24"/>
        <end position="119"/>
    </location>
</feature>
<evidence type="ECO:0000259" key="2">
    <source>
        <dbReference type="Pfam" id="PF01464"/>
    </source>
</evidence>
<dbReference type="RefSeq" id="WP_012217951.1">
    <property type="nucleotide sequence ID" value="NC_010087.1"/>
</dbReference>
<organism evidence="3 4">
    <name type="scientific">Burkholderia multivorans (strain ATCC 17616 / 249)</name>
    <dbReference type="NCBI Taxonomy" id="395019"/>
    <lineage>
        <taxon>Bacteria</taxon>
        <taxon>Pseudomonadati</taxon>
        <taxon>Pseudomonadota</taxon>
        <taxon>Betaproteobacteria</taxon>
        <taxon>Burkholderiales</taxon>
        <taxon>Burkholderiaceae</taxon>
        <taxon>Burkholderia</taxon>
        <taxon>Burkholderia cepacia complex</taxon>
    </lineage>
</organism>
<dbReference type="eggNOG" id="COG0741">
    <property type="taxonomic scope" value="Bacteria"/>
</dbReference>
<dbReference type="EMBL" id="AP009387">
    <property type="protein sequence ID" value="BAG47753.1"/>
    <property type="molecule type" value="Genomic_DNA"/>
</dbReference>
<accession>A0A0H3KVP0</accession>
<evidence type="ECO:0000313" key="4">
    <source>
        <dbReference type="Proteomes" id="UP000008815"/>
    </source>
</evidence>
<dbReference type="Pfam" id="PF01464">
    <property type="entry name" value="SLT"/>
    <property type="match status" value="1"/>
</dbReference>
<dbReference type="InterPro" id="IPR008258">
    <property type="entry name" value="Transglycosylase_SLT_dom_1"/>
</dbReference>
<dbReference type="CDD" id="cd13400">
    <property type="entry name" value="LT_IagB-like"/>
    <property type="match status" value="1"/>
</dbReference>
<gene>
    <name evidence="3" type="ordered locus">BMULJ_05949</name>
</gene>
<evidence type="ECO:0000313" key="3">
    <source>
        <dbReference type="EMBL" id="BAG47753.1"/>
    </source>
</evidence>
<evidence type="ECO:0000256" key="1">
    <source>
        <dbReference type="SAM" id="SignalP"/>
    </source>
</evidence>
<keyword evidence="4" id="KW-1185">Reference proteome</keyword>
<protein>
    <submittedName>
        <fullName evidence="3">Lytic transglycosylase</fullName>
    </submittedName>
</protein>